<organism evidence="3 4">
    <name type="scientific">Kosmotoga pacifica</name>
    <dbReference type="NCBI Taxonomy" id="1330330"/>
    <lineage>
        <taxon>Bacteria</taxon>
        <taxon>Thermotogati</taxon>
        <taxon>Thermotogota</taxon>
        <taxon>Thermotogae</taxon>
        <taxon>Kosmotogales</taxon>
        <taxon>Kosmotogaceae</taxon>
        <taxon>Kosmotoga</taxon>
    </lineage>
</organism>
<name>A0A0G2Z9S3_9BACT</name>
<dbReference type="Gene3D" id="3.40.50.300">
    <property type="entry name" value="P-loop containing nucleotide triphosphate hydrolases"/>
    <property type="match status" value="2"/>
</dbReference>
<dbReference type="InterPro" id="IPR049035">
    <property type="entry name" value="ADDB_N"/>
</dbReference>
<proteinExistence type="predicted"/>
<dbReference type="InterPro" id="IPR038726">
    <property type="entry name" value="PDDEXK_AddAB-type"/>
</dbReference>
<dbReference type="EMBL" id="CP011232">
    <property type="protein sequence ID" value="AKI98312.1"/>
    <property type="molecule type" value="Genomic_DNA"/>
</dbReference>
<dbReference type="AlphaFoldDB" id="A0A0G2Z9S3"/>
<dbReference type="Pfam" id="PF12705">
    <property type="entry name" value="PDDEXK_1"/>
    <property type="match status" value="1"/>
</dbReference>
<dbReference type="Gene3D" id="3.90.320.10">
    <property type="match status" value="1"/>
</dbReference>
<dbReference type="Proteomes" id="UP000035159">
    <property type="component" value="Chromosome"/>
</dbReference>
<reference evidence="3 4" key="1">
    <citation type="submission" date="2015-04" db="EMBL/GenBank/DDBJ databases">
        <title>Complete Genome Sequence of Kosmotoga pacifica SLHLJ1.</title>
        <authorList>
            <person name="Jiang L.J."/>
            <person name="Shao Z.Z."/>
            <person name="Jebbar M."/>
        </authorList>
    </citation>
    <scope>NUCLEOTIDE SEQUENCE [LARGE SCALE GENOMIC DNA]</scope>
    <source>
        <strain evidence="3 4">SLHLJ1</strain>
    </source>
</reference>
<evidence type="ECO:0000313" key="3">
    <source>
        <dbReference type="EMBL" id="AKI98312.1"/>
    </source>
</evidence>
<accession>A0A0G2Z9S3</accession>
<feature type="domain" description="PD-(D/E)XK endonuclease-like" evidence="1">
    <location>
        <begin position="755"/>
        <end position="943"/>
    </location>
</feature>
<dbReference type="KEGG" id="kpf:IX53_07015"/>
<evidence type="ECO:0000259" key="2">
    <source>
        <dbReference type="Pfam" id="PF21445"/>
    </source>
</evidence>
<feature type="domain" description="ATP-dependent helicase/deoxyribonuclease subunit B N-terminal" evidence="2">
    <location>
        <begin position="5"/>
        <end position="235"/>
    </location>
</feature>
<dbReference type="SUPFAM" id="SSF52540">
    <property type="entry name" value="P-loop containing nucleoside triphosphate hydrolases"/>
    <property type="match status" value="2"/>
</dbReference>
<gene>
    <name evidence="3" type="ORF">IX53_07015</name>
</gene>
<evidence type="ECO:0000313" key="4">
    <source>
        <dbReference type="Proteomes" id="UP000035159"/>
    </source>
</evidence>
<dbReference type="InterPro" id="IPR011604">
    <property type="entry name" value="PDDEXK-like_dom_sf"/>
</dbReference>
<dbReference type="Pfam" id="PF21445">
    <property type="entry name" value="ADDB_N"/>
    <property type="match status" value="1"/>
</dbReference>
<keyword evidence="4" id="KW-1185">Reference proteome</keyword>
<protein>
    <submittedName>
        <fullName evidence="3">Uncharacterized protein</fullName>
    </submittedName>
</protein>
<dbReference type="InterPro" id="IPR027417">
    <property type="entry name" value="P-loop_NTPase"/>
</dbReference>
<evidence type="ECO:0000259" key="1">
    <source>
        <dbReference type="Pfam" id="PF12705"/>
    </source>
</evidence>
<sequence length="1037" mass="120823">MELVFIIGSSSSGKTRKIKEIIKELHAQDPFSYLFVGPTGAYTKTIREELLDKLGTVISSRFLPVDHFAVEVMRRFRPEMLHIDNHVARLLISEVLEELDKKELSGSPVFVEYIIDMIHDVKENGGFDKLFSQDDETALFLQKVFDKFSEKMLEDLYDTFDAYLNAPEFVDEIEFGEFGEVLILDGFHDFTPALRTFLSVVSLSFKKVYITVTEDERRKDLFSETESIFKFADDLIKRQQDLSGQPISESRIYLDNSHFPSKLSSFFENFFAKPKSEKPCENVKVVATSDVFSEVEFIAKEVKTLIERGYEPGDIAIVTEDFNEYDKLLSKKLEEYTVPFRSEGDTPLQESLAVRMLLLPLEAAVSGYRPEKLMAMADFGYGGLELDTKLFESVMVDSRLYYDFRRESYKKRLERWTAELQKYRGYLLDKLRSIEAHGDEEFLESEKEPYEMVLEKLDTEIVPAIKEIFKVLEPFKSVRKRDCRLYGDYFRNWDKKLNLTGRYKETGNTRELRALDVFFNRVIPDLEKLLIYVGKERLNPSEYYKYLSMRLKNESFKEWQNFSNRVEIQTLLNARFSKKKIKFFAGFKDGSYPSIKLNPLYSFTQYSENRPKDLLLTKEKQQRLNFFLAVNRTTELLYFTYPESTIDGEPLLPSPYMKEVLSSSLASPISYGRAFGKKEGIIPELSQVMSSEELKVASAQYFTTPLWDKVRNKLSENLPDGFPLEELEQDLMFFHRPFDWKVSNVEIIEKLVGRTFSYSRLSTYNKCSFKFFLSYILKLSTEEEHLFELSPLDEGNLYHAVLKEYFEGKEHDLDKLISNQLKIRIKTDKELVFRFEHQRLKEVLEKYLYEKEAKKPPKLKRDYVPTFFEISFGSKGNEVEIISGIYLRGKIDRIDINEESKTMYIIDYKRGGNSGDKEQLILYTIAAKKLFENKGYTVEGGTFRPLRGDSASKNSFIVIPEEDDLEGEIWKFGRSSVSSKEIKDWITRITGALFSGIFKPEIITNGGACFNCYFSKSARVCPVLLWRKSNGGNDYEY</sequence>
<dbReference type="STRING" id="1330330.IX53_07015"/>
<dbReference type="PATRIC" id="fig|1330330.3.peg.1422"/>